<keyword evidence="4 12" id="KW-0732">Signal</keyword>
<dbReference type="PRINTS" id="PR00019">
    <property type="entry name" value="LEURICHRPT"/>
</dbReference>
<dbReference type="EMBL" id="LFYR01002048">
    <property type="protein sequence ID" value="KMZ57600.1"/>
    <property type="molecule type" value="Genomic_DNA"/>
</dbReference>
<keyword evidence="2" id="KW-0433">Leucine-rich repeat</keyword>
<proteinExistence type="predicted"/>
<evidence type="ECO:0000313" key="14">
    <source>
        <dbReference type="Proteomes" id="UP000036987"/>
    </source>
</evidence>
<evidence type="ECO:0000256" key="9">
    <source>
        <dbReference type="ARBA" id="ARBA00023180"/>
    </source>
</evidence>
<evidence type="ECO:0000256" key="5">
    <source>
        <dbReference type="ARBA" id="ARBA00022737"/>
    </source>
</evidence>
<keyword evidence="9" id="KW-0325">Glycoprotein</keyword>
<dbReference type="GO" id="GO:0031347">
    <property type="term" value="P:regulation of defense response"/>
    <property type="evidence" value="ECO:0000318"/>
    <property type="project" value="GO_Central"/>
</dbReference>
<keyword evidence="8 13" id="KW-0675">Receptor</keyword>
<keyword evidence="5" id="KW-0677">Repeat</keyword>
<reference evidence="14" key="1">
    <citation type="journal article" date="2016" name="Nature">
        <title>The genome of the seagrass Zostera marina reveals angiosperm adaptation to the sea.</title>
        <authorList>
            <person name="Olsen J.L."/>
            <person name="Rouze P."/>
            <person name="Verhelst B."/>
            <person name="Lin Y.-C."/>
            <person name="Bayer T."/>
            <person name="Collen J."/>
            <person name="Dattolo E."/>
            <person name="De Paoli E."/>
            <person name="Dittami S."/>
            <person name="Maumus F."/>
            <person name="Michel G."/>
            <person name="Kersting A."/>
            <person name="Lauritano C."/>
            <person name="Lohaus R."/>
            <person name="Toepel M."/>
            <person name="Tonon T."/>
            <person name="Vanneste K."/>
            <person name="Amirebrahimi M."/>
            <person name="Brakel J."/>
            <person name="Bostroem C."/>
            <person name="Chovatia M."/>
            <person name="Grimwood J."/>
            <person name="Jenkins J.W."/>
            <person name="Jueterbock A."/>
            <person name="Mraz A."/>
            <person name="Stam W.T."/>
            <person name="Tice H."/>
            <person name="Bornberg-Bauer E."/>
            <person name="Green P.J."/>
            <person name="Pearson G.A."/>
            <person name="Procaccini G."/>
            <person name="Duarte C.M."/>
            <person name="Schmutz J."/>
            <person name="Reusch T.B.H."/>
            <person name="Van de Peer Y."/>
        </authorList>
    </citation>
    <scope>NUCLEOTIDE SEQUENCE [LARGE SCALE GENOMIC DNA]</scope>
    <source>
        <strain evidence="14">cv. Finnish</strain>
    </source>
</reference>
<keyword evidence="3 11" id="KW-0812">Transmembrane</keyword>
<dbReference type="AlphaFoldDB" id="A0A0K9NNR8"/>
<dbReference type="Pfam" id="PF00560">
    <property type="entry name" value="LRR_1"/>
    <property type="match status" value="2"/>
</dbReference>
<comment type="subcellular location">
    <subcellularLocation>
        <location evidence="1">Membrane</location>
        <topology evidence="1">Single-pass membrane protein</topology>
    </subcellularLocation>
</comment>
<keyword evidence="6 11" id="KW-1133">Transmembrane helix</keyword>
<evidence type="ECO:0000256" key="2">
    <source>
        <dbReference type="ARBA" id="ARBA00022614"/>
    </source>
</evidence>
<name>A0A0K9NNR8_ZOSMR</name>
<dbReference type="PANTHER" id="PTHR48064:SF1">
    <property type="entry name" value="RECEPTOR-LIKE PROTEIN 51-RELATED"/>
    <property type="match status" value="1"/>
</dbReference>
<keyword evidence="13" id="KW-0808">Transferase</keyword>
<gene>
    <name evidence="13" type="ORF">ZOSMA_84G00380</name>
</gene>
<dbReference type="STRING" id="29655.A0A0K9NNR8"/>
<evidence type="ECO:0000256" key="7">
    <source>
        <dbReference type="ARBA" id="ARBA00023136"/>
    </source>
</evidence>
<feature type="region of interest" description="Disordered" evidence="10">
    <location>
        <begin position="24"/>
        <end position="56"/>
    </location>
</feature>
<dbReference type="OrthoDB" id="676979at2759"/>
<dbReference type="Gene3D" id="3.80.10.10">
    <property type="entry name" value="Ribonuclease Inhibitor"/>
    <property type="match status" value="2"/>
</dbReference>
<dbReference type="InterPro" id="IPR001611">
    <property type="entry name" value="Leu-rich_rpt"/>
</dbReference>
<evidence type="ECO:0000256" key="10">
    <source>
        <dbReference type="SAM" id="MobiDB-lite"/>
    </source>
</evidence>
<feature type="signal peptide" evidence="12">
    <location>
        <begin position="1"/>
        <end position="23"/>
    </location>
</feature>
<organism evidence="13 14">
    <name type="scientific">Zostera marina</name>
    <name type="common">Eelgrass</name>
    <dbReference type="NCBI Taxonomy" id="29655"/>
    <lineage>
        <taxon>Eukaryota</taxon>
        <taxon>Viridiplantae</taxon>
        <taxon>Streptophyta</taxon>
        <taxon>Embryophyta</taxon>
        <taxon>Tracheophyta</taxon>
        <taxon>Spermatophyta</taxon>
        <taxon>Magnoliopsida</taxon>
        <taxon>Liliopsida</taxon>
        <taxon>Zosteraceae</taxon>
        <taxon>Zostera</taxon>
    </lineage>
</organism>
<dbReference type="SUPFAM" id="SSF52058">
    <property type="entry name" value="L domain-like"/>
    <property type="match status" value="1"/>
</dbReference>
<evidence type="ECO:0000256" key="1">
    <source>
        <dbReference type="ARBA" id="ARBA00004167"/>
    </source>
</evidence>
<accession>A0A0K9NNR8</accession>
<dbReference type="InterPro" id="IPR053038">
    <property type="entry name" value="RLP_Defense"/>
</dbReference>
<sequence>MGEVFVLWKFVLLLFLIVSYTNALSSHPPSPSPTSTPISKMLPPARTITPSRHSSTLDPKQLAALRSMNLPTTSDPCDLPFPHNFTLCDSSAPFRHVIGLTLSNCSSELDLDPSTVALRSLSTTLVSLSFLHCHIPPPNRLPSKLRSFSSVSSLRQLTGVYLSRLVDLTDLTVIDVPIQASGLSIVISKMYDLQNLTISNTTLSGTMPMKWKSLNLTHIDLSGNGIEGAVHASIGTLAELEHLDLSRNKLTGEVPDTIANMPGLKNLSFHHNFMSGALPDTLTELPSLVHLDIADNQLNGTLPKFLTEMAGLKYLNLENNNFHGVVPFNTSFIKSLDVLKLGGNMNLCYNHSLLSSKLKLGVSKCDKYGLPISTAPRKSRSFDSDSYSDGGEDDGEMSMSESSDGGSHHAHNKLIRGVVITGLTCLVFLIIFIVCLIKMCSRS</sequence>
<dbReference type="GO" id="GO:0005886">
    <property type="term" value="C:plasma membrane"/>
    <property type="evidence" value="ECO:0000318"/>
    <property type="project" value="GO_Central"/>
</dbReference>
<evidence type="ECO:0000256" key="11">
    <source>
        <dbReference type="SAM" id="Phobius"/>
    </source>
</evidence>
<evidence type="ECO:0000256" key="8">
    <source>
        <dbReference type="ARBA" id="ARBA00023170"/>
    </source>
</evidence>
<dbReference type="GO" id="GO:0016301">
    <property type="term" value="F:kinase activity"/>
    <property type="evidence" value="ECO:0007669"/>
    <property type="project" value="UniProtKB-KW"/>
</dbReference>
<comment type="caution">
    <text evidence="13">The sequence shown here is derived from an EMBL/GenBank/DDBJ whole genome shotgun (WGS) entry which is preliminary data.</text>
</comment>
<feature type="transmembrane region" description="Helical" evidence="11">
    <location>
        <begin position="414"/>
        <end position="437"/>
    </location>
</feature>
<dbReference type="PANTHER" id="PTHR48064">
    <property type="entry name" value="OS01G0750400 PROTEIN"/>
    <property type="match status" value="1"/>
</dbReference>
<dbReference type="InterPro" id="IPR032675">
    <property type="entry name" value="LRR_dom_sf"/>
</dbReference>
<evidence type="ECO:0000256" key="6">
    <source>
        <dbReference type="ARBA" id="ARBA00022989"/>
    </source>
</evidence>
<dbReference type="Pfam" id="PF13855">
    <property type="entry name" value="LRR_8"/>
    <property type="match status" value="1"/>
</dbReference>
<evidence type="ECO:0000256" key="3">
    <source>
        <dbReference type="ARBA" id="ARBA00022692"/>
    </source>
</evidence>
<dbReference type="Proteomes" id="UP000036987">
    <property type="component" value="Unassembled WGS sequence"/>
</dbReference>
<evidence type="ECO:0000256" key="12">
    <source>
        <dbReference type="SAM" id="SignalP"/>
    </source>
</evidence>
<evidence type="ECO:0000313" key="13">
    <source>
        <dbReference type="EMBL" id="KMZ57600.1"/>
    </source>
</evidence>
<feature type="chain" id="PRO_5005527052" evidence="12">
    <location>
        <begin position="24"/>
        <end position="443"/>
    </location>
</feature>
<protein>
    <submittedName>
        <fullName evidence="13">LRR receptor-like serine/threonine-protein kinase</fullName>
    </submittedName>
</protein>
<keyword evidence="7 11" id="KW-0472">Membrane</keyword>
<keyword evidence="14" id="KW-1185">Reference proteome</keyword>
<feature type="region of interest" description="Disordered" evidence="10">
    <location>
        <begin position="377"/>
        <end position="405"/>
    </location>
</feature>
<evidence type="ECO:0000256" key="4">
    <source>
        <dbReference type="ARBA" id="ARBA00022729"/>
    </source>
</evidence>
<keyword evidence="13" id="KW-0418">Kinase</keyword>
<dbReference type="OMA" id="EKNNFHG"/>
<dbReference type="FunFam" id="3.80.10.10:FF:000413">
    <property type="entry name" value="Inactive leucine-rich repeat receptor-like protein kinase"/>
    <property type="match status" value="1"/>
</dbReference>